<dbReference type="EMBL" id="JAPDMQ010000057">
    <property type="protein sequence ID" value="KAK0537608.1"/>
    <property type="molecule type" value="Genomic_DNA"/>
</dbReference>
<dbReference type="Gene3D" id="3.40.30.10">
    <property type="entry name" value="Glutaredoxin"/>
    <property type="match status" value="1"/>
</dbReference>
<evidence type="ECO:0000256" key="10">
    <source>
        <dbReference type="SAM" id="MobiDB-lite"/>
    </source>
</evidence>
<evidence type="ECO:0000313" key="13">
    <source>
        <dbReference type="Proteomes" id="UP001176521"/>
    </source>
</evidence>
<comment type="subcellular location">
    <subcellularLocation>
        <location evidence="2">Mitochondrion inner membrane</location>
        <topology evidence="2">Peripheral membrane protein</topology>
        <orientation evidence="2">Matrix side</orientation>
    </subcellularLocation>
</comment>
<evidence type="ECO:0000259" key="11">
    <source>
        <dbReference type="SMART" id="SM00916"/>
    </source>
</evidence>
<comment type="caution">
    <text evidence="12">The sequence shown here is derived from an EMBL/GenBank/DDBJ whole genome shotgun (WGS) entry which is preliminary data.</text>
</comment>
<evidence type="ECO:0000256" key="7">
    <source>
        <dbReference type="ARBA" id="ARBA00022982"/>
    </source>
</evidence>
<reference evidence="12" key="1">
    <citation type="journal article" date="2023" name="PhytoFront">
        <title>Draft Genome Resources of Seven Strains of Tilletia horrida, Causal Agent of Kernel Smut of Rice.</title>
        <authorList>
            <person name="Khanal S."/>
            <person name="Antony Babu S."/>
            <person name="Zhou X.G."/>
        </authorList>
    </citation>
    <scope>NUCLEOTIDE SEQUENCE</scope>
    <source>
        <strain evidence="12">TX3</strain>
    </source>
</reference>
<comment type="similarity">
    <text evidence="3">Belongs to the complex I NDUFA2 subunit family.</text>
</comment>
<protein>
    <recommendedName>
        <fullName evidence="11">Ribosomal protein/NADH dehydrogenase domain-containing protein</fullName>
    </recommendedName>
</protein>
<evidence type="ECO:0000313" key="12">
    <source>
        <dbReference type="EMBL" id="KAK0537608.1"/>
    </source>
</evidence>
<feature type="region of interest" description="Disordered" evidence="10">
    <location>
        <begin position="1"/>
        <end position="22"/>
    </location>
</feature>
<keyword evidence="13" id="KW-1185">Reference proteome</keyword>
<dbReference type="InterPro" id="IPR036249">
    <property type="entry name" value="Thioredoxin-like_sf"/>
</dbReference>
<dbReference type="Pfam" id="PF05047">
    <property type="entry name" value="L51_S25_CI-B8"/>
    <property type="match status" value="1"/>
</dbReference>
<dbReference type="GO" id="GO:0005743">
    <property type="term" value="C:mitochondrial inner membrane"/>
    <property type="evidence" value="ECO:0007669"/>
    <property type="project" value="UniProtKB-SubCell"/>
</dbReference>
<dbReference type="SMART" id="SM00916">
    <property type="entry name" value="L51_S25_CI-B8"/>
    <property type="match status" value="1"/>
</dbReference>
<dbReference type="InterPro" id="IPR007741">
    <property type="entry name" value="Ribosomal_mL43/mS25/NADH_DH"/>
</dbReference>
<accession>A0AAN6GG53</accession>
<gene>
    <name evidence="12" type="ORF">OC842_001573</name>
</gene>
<proteinExistence type="inferred from homology"/>
<comment type="function">
    <text evidence="1">Accessory subunit of the mitochondrial membrane respiratory chain NADH dehydrogenase (Complex I), that is believed not to be involved in catalysis. Complex I functions in the transfer of electrons from NADH to the respiratory chain. The immediate electron acceptor for the enzyme is believed to be ubiquinone.</text>
</comment>
<name>A0AAN6GG53_9BASI</name>
<dbReference type="PANTHER" id="PTHR12878:SF0">
    <property type="entry name" value="NADH DEHYDROGENASE [UBIQUINONE] 1 ALPHA SUBCOMPLEX SUBUNIT 2"/>
    <property type="match status" value="1"/>
</dbReference>
<keyword evidence="9" id="KW-0472">Membrane</keyword>
<evidence type="ECO:0000256" key="6">
    <source>
        <dbReference type="ARBA" id="ARBA00022792"/>
    </source>
</evidence>
<evidence type="ECO:0000256" key="9">
    <source>
        <dbReference type="ARBA" id="ARBA00023136"/>
    </source>
</evidence>
<dbReference type="PANTHER" id="PTHR12878">
    <property type="entry name" value="NADH-UBIQUINONE OXIDOREDUCTASE B8 SUBUNIT"/>
    <property type="match status" value="1"/>
</dbReference>
<keyword evidence="4" id="KW-0813">Transport</keyword>
<dbReference type="SUPFAM" id="SSF52833">
    <property type="entry name" value="Thioredoxin-like"/>
    <property type="match status" value="1"/>
</dbReference>
<evidence type="ECO:0000256" key="2">
    <source>
        <dbReference type="ARBA" id="ARBA00004443"/>
    </source>
</evidence>
<evidence type="ECO:0000256" key="5">
    <source>
        <dbReference type="ARBA" id="ARBA00022660"/>
    </source>
</evidence>
<dbReference type="PIRSF" id="PIRSF005822">
    <property type="entry name" value="NDUA2"/>
    <property type="match status" value="1"/>
</dbReference>
<dbReference type="AlphaFoldDB" id="A0AAN6GG53"/>
<feature type="compositionally biased region" description="Polar residues" evidence="10">
    <location>
        <begin position="1"/>
        <end position="21"/>
    </location>
</feature>
<evidence type="ECO:0000256" key="3">
    <source>
        <dbReference type="ARBA" id="ARBA00008939"/>
    </source>
</evidence>
<evidence type="ECO:0000256" key="8">
    <source>
        <dbReference type="ARBA" id="ARBA00023128"/>
    </source>
</evidence>
<sequence>MRRSSTIDCQPSSPNSTTTMASRAIPKAVRELRLHLCQSGQGSAGARQYLVQNYAAIKSANPETPFLVREASGVPARLYARFERGLERSVDLEGASAADVEKRVSQLLSS</sequence>
<evidence type="ECO:0000256" key="4">
    <source>
        <dbReference type="ARBA" id="ARBA00022448"/>
    </source>
</evidence>
<keyword evidence="6" id="KW-0999">Mitochondrion inner membrane</keyword>
<evidence type="ECO:0000256" key="1">
    <source>
        <dbReference type="ARBA" id="ARBA00003195"/>
    </source>
</evidence>
<keyword evidence="5" id="KW-0679">Respiratory chain</keyword>
<dbReference type="InterPro" id="IPR016464">
    <property type="entry name" value="NADH_Ub_cplx-1_asu_su-2"/>
</dbReference>
<keyword evidence="7" id="KW-0249">Electron transport</keyword>
<keyword evidence="8" id="KW-0496">Mitochondrion</keyword>
<feature type="domain" description="Ribosomal protein/NADH dehydrogenase" evidence="11">
    <location>
        <begin position="38"/>
        <end position="110"/>
    </location>
</feature>
<organism evidence="12 13">
    <name type="scientific">Tilletia horrida</name>
    <dbReference type="NCBI Taxonomy" id="155126"/>
    <lineage>
        <taxon>Eukaryota</taxon>
        <taxon>Fungi</taxon>
        <taxon>Dikarya</taxon>
        <taxon>Basidiomycota</taxon>
        <taxon>Ustilaginomycotina</taxon>
        <taxon>Exobasidiomycetes</taxon>
        <taxon>Tilletiales</taxon>
        <taxon>Tilletiaceae</taxon>
        <taxon>Tilletia</taxon>
    </lineage>
</organism>
<dbReference type="Proteomes" id="UP001176521">
    <property type="component" value="Unassembled WGS sequence"/>
</dbReference>